<dbReference type="AlphaFoldDB" id="A0A9E8CS28"/>
<comment type="subcellular location">
    <subcellularLocation>
        <location evidence="1">Membrane</location>
        <topology evidence="1">Multi-pass membrane protein</topology>
    </subcellularLocation>
</comment>
<evidence type="ECO:0000313" key="7">
    <source>
        <dbReference type="EMBL" id="UZF86683.1"/>
    </source>
</evidence>
<name>A0A9E8CS28_9HYPH</name>
<reference evidence="7" key="1">
    <citation type="submission" date="2022-08" db="EMBL/GenBank/DDBJ databases">
        <title>Complete Genome Sequences of 2 Bosea sp. soil isolates.</title>
        <authorList>
            <person name="Alvarez Arevalo M."/>
            <person name="Sterndorff E.B."/>
            <person name="Faurdal D."/>
            <person name="Joergensen T.S."/>
            <person name="Weber T."/>
        </authorList>
    </citation>
    <scope>NUCLEOTIDE SEQUENCE</scope>
    <source>
        <strain evidence="7">NBC_00436</strain>
    </source>
</reference>
<feature type="transmembrane region" description="Helical" evidence="6">
    <location>
        <begin position="53"/>
        <end position="73"/>
    </location>
</feature>
<dbReference type="EMBL" id="CP102774">
    <property type="protein sequence ID" value="UZF86683.1"/>
    <property type="molecule type" value="Genomic_DNA"/>
</dbReference>
<organism evidence="7">
    <name type="scientific">Bosea sp. NBC_00436</name>
    <dbReference type="NCBI Taxonomy" id="2969620"/>
    <lineage>
        <taxon>Bacteria</taxon>
        <taxon>Pseudomonadati</taxon>
        <taxon>Pseudomonadota</taxon>
        <taxon>Alphaproteobacteria</taxon>
        <taxon>Hyphomicrobiales</taxon>
        <taxon>Boseaceae</taxon>
        <taxon>Bosea</taxon>
    </lineage>
</organism>
<keyword evidence="3 6" id="KW-1133">Transmembrane helix</keyword>
<dbReference type="PANTHER" id="PTHR20855:SF3">
    <property type="entry name" value="LD03007P"/>
    <property type="match status" value="1"/>
</dbReference>
<keyword evidence="4 6" id="KW-0472">Membrane</keyword>
<feature type="transmembrane region" description="Helical" evidence="6">
    <location>
        <begin position="21"/>
        <end position="41"/>
    </location>
</feature>
<accession>A0A9E8CS28</accession>
<evidence type="ECO:0000256" key="3">
    <source>
        <dbReference type="ARBA" id="ARBA00022989"/>
    </source>
</evidence>
<feature type="transmembrane region" description="Helical" evidence="6">
    <location>
        <begin position="164"/>
        <end position="185"/>
    </location>
</feature>
<gene>
    <name evidence="7" type="ORF">NWE54_23460</name>
</gene>
<evidence type="ECO:0000256" key="2">
    <source>
        <dbReference type="ARBA" id="ARBA00022692"/>
    </source>
</evidence>
<keyword evidence="2 6" id="KW-0812">Transmembrane</keyword>
<feature type="transmembrane region" description="Helical" evidence="6">
    <location>
        <begin position="109"/>
        <end position="132"/>
    </location>
</feature>
<dbReference type="GO" id="GO:0046872">
    <property type="term" value="F:metal ion binding"/>
    <property type="evidence" value="ECO:0007669"/>
    <property type="project" value="UniProtKB-KW"/>
</dbReference>
<feature type="transmembrane region" description="Helical" evidence="6">
    <location>
        <begin position="139"/>
        <end position="158"/>
    </location>
</feature>
<keyword evidence="5" id="KW-0862">Zinc</keyword>
<feature type="transmembrane region" description="Helical" evidence="6">
    <location>
        <begin position="85"/>
        <end position="103"/>
    </location>
</feature>
<evidence type="ECO:0000256" key="1">
    <source>
        <dbReference type="ARBA" id="ARBA00004141"/>
    </source>
</evidence>
<evidence type="ECO:0000256" key="5">
    <source>
        <dbReference type="PIRSR" id="PIRSR604254-1"/>
    </source>
</evidence>
<evidence type="ECO:0000256" key="6">
    <source>
        <dbReference type="SAM" id="Phobius"/>
    </source>
</evidence>
<keyword evidence="5" id="KW-0479">Metal-binding</keyword>
<dbReference type="InterPro" id="IPR004254">
    <property type="entry name" value="AdipoR/HlyIII-related"/>
</dbReference>
<dbReference type="Pfam" id="PF03006">
    <property type="entry name" value="HlyIII"/>
    <property type="match status" value="1"/>
</dbReference>
<proteinExistence type="predicted"/>
<dbReference type="PANTHER" id="PTHR20855">
    <property type="entry name" value="ADIPOR/PROGESTIN RECEPTOR-RELATED"/>
    <property type="match status" value="1"/>
</dbReference>
<evidence type="ECO:0000256" key="4">
    <source>
        <dbReference type="ARBA" id="ARBA00023136"/>
    </source>
</evidence>
<feature type="binding site" evidence="5">
    <location>
        <position position="196"/>
    </location>
    <ligand>
        <name>Zn(2+)</name>
        <dbReference type="ChEBI" id="CHEBI:29105"/>
    </ligand>
</feature>
<dbReference type="GO" id="GO:0016020">
    <property type="term" value="C:membrane"/>
    <property type="evidence" value="ECO:0007669"/>
    <property type="project" value="UniProtKB-SubCell"/>
</dbReference>
<sequence>MNVPAVGRFVFRRAELWADGVIHVLGVALGLAAVATLIVQVANSAPLFDLLPVSIYGAALLAVLIVSATYNMWPISPRKWFIRRFDHSAIYVLIAGTYTPFLMKLSANIFAQALLAIVWLAAAAGVAIKVALPGRFDRLSIALYLLIGWSGLLIWESVSLLPAMTLWLIVAGGILYSIGVIFHIWESLPFQNAIWHGFVLVASGCFYGAVFRAYAIAPAA</sequence>
<feature type="transmembrane region" description="Helical" evidence="6">
    <location>
        <begin position="197"/>
        <end position="217"/>
    </location>
</feature>
<protein>
    <submittedName>
        <fullName evidence="7">Hemolysin III family protein</fullName>
    </submittedName>
</protein>